<keyword evidence="3 7" id="KW-0813">Transport</keyword>
<feature type="transmembrane region" description="Helical" evidence="9">
    <location>
        <begin position="71"/>
        <end position="89"/>
    </location>
</feature>
<dbReference type="EMBL" id="JAUKUD010000005">
    <property type="protein sequence ID" value="KAK0742944.1"/>
    <property type="molecule type" value="Genomic_DNA"/>
</dbReference>
<evidence type="ECO:0000313" key="11">
    <source>
        <dbReference type="EMBL" id="KAK0742944.1"/>
    </source>
</evidence>
<dbReference type="Pfam" id="PF00083">
    <property type="entry name" value="Sugar_tr"/>
    <property type="match status" value="1"/>
</dbReference>
<feature type="domain" description="Major facilitator superfamily (MFS) profile" evidence="10">
    <location>
        <begin position="32"/>
        <end position="474"/>
    </location>
</feature>
<reference evidence="11" key="1">
    <citation type="submission" date="2023-06" db="EMBL/GenBank/DDBJ databases">
        <title>Genome-scale phylogeny and comparative genomics of the fungal order Sordariales.</title>
        <authorList>
            <consortium name="Lawrence Berkeley National Laboratory"/>
            <person name="Hensen N."/>
            <person name="Bonometti L."/>
            <person name="Westerberg I."/>
            <person name="Brannstrom I.O."/>
            <person name="Guillou S."/>
            <person name="Cros-Aarteil S."/>
            <person name="Calhoun S."/>
            <person name="Haridas S."/>
            <person name="Kuo A."/>
            <person name="Mondo S."/>
            <person name="Pangilinan J."/>
            <person name="Riley R."/>
            <person name="LaButti K."/>
            <person name="Andreopoulos B."/>
            <person name="Lipzen A."/>
            <person name="Chen C."/>
            <person name="Yanf M."/>
            <person name="Daum C."/>
            <person name="Ng V."/>
            <person name="Clum A."/>
            <person name="Steindorff A."/>
            <person name="Ohm R."/>
            <person name="Martin F."/>
            <person name="Silar P."/>
            <person name="Natvig D."/>
            <person name="Lalanne C."/>
            <person name="Gautier V."/>
            <person name="Ament-velasquez S.L."/>
            <person name="Kruys A."/>
            <person name="Hutchinson M.I."/>
            <person name="Powell A.J."/>
            <person name="Barry K."/>
            <person name="Miller A.N."/>
            <person name="Grigoriev I.V."/>
            <person name="Debuchy R."/>
            <person name="Gladieux P."/>
            <person name="Thoren M.H."/>
            <person name="Johannesson H."/>
        </authorList>
    </citation>
    <scope>NUCLEOTIDE SEQUENCE</scope>
    <source>
        <strain evidence="11">SMH3187-1</strain>
    </source>
</reference>
<feature type="transmembrane region" description="Helical" evidence="9">
    <location>
        <begin position="382"/>
        <end position="409"/>
    </location>
</feature>
<dbReference type="GO" id="GO:0005351">
    <property type="term" value="F:carbohydrate:proton symporter activity"/>
    <property type="evidence" value="ECO:0007669"/>
    <property type="project" value="TreeGrafter"/>
</dbReference>
<evidence type="ECO:0000256" key="7">
    <source>
        <dbReference type="RuleBase" id="RU003346"/>
    </source>
</evidence>
<feature type="transmembrane region" description="Helical" evidence="9">
    <location>
        <begin position="126"/>
        <end position="151"/>
    </location>
</feature>
<dbReference type="Proteomes" id="UP001172155">
    <property type="component" value="Unassembled WGS sequence"/>
</dbReference>
<gene>
    <name evidence="11" type="ORF">B0T18DRAFT_172812</name>
</gene>
<dbReference type="FunFam" id="1.20.1250.20:FF:000134">
    <property type="entry name" value="MFS sugar transporter protein"/>
    <property type="match status" value="1"/>
</dbReference>
<dbReference type="InterPro" id="IPR005828">
    <property type="entry name" value="MFS_sugar_transport-like"/>
</dbReference>
<evidence type="ECO:0000256" key="3">
    <source>
        <dbReference type="ARBA" id="ARBA00022448"/>
    </source>
</evidence>
<feature type="transmembrane region" description="Helical" evidence="9">
    <location>
        <begin position="351"/>
        <end position="370"/>
    </location>
</feature>
<sequence length="534" mass="58078">MSHPCPLEQQTQKMPIGRISSPSKASWRLHSFCLFLALGSFVWGYNVGVLASVLVHPGFKDTLHSPGSSRNGLITAVYYIGTWSSYIFFAHPAADRLGRRYAALVGMAIMALGQVFQAAASGSNALVMVIAGRIIAGVGTGIVSTSVPLYQSEVAPPKHRGRFVVMNHVGFVAGLASGFWVGYAMTFWTSEQGQRIGWRVSLALSLIPGVPFLVGLPFMHDSPRWLVEHGQNGEALKTLRYYREGYYSTDEINTELDEIERSVASFKASGLAWISLFTDASLFARLWRSALLQFMGQMCGATAMKYYLPALFQALGLSRRVSLLAGGIESTMKIGCTLVDMVIIDRAGRRITMTAGAAVMAFSMLINGALPQIYPGNTNHAADFTCIVFVFIYSFGFSMGFGSAAWVYGSEIFPTAIRARGLSFAASGGAVASIAVSHIWPVGIHRIGSKIYFFFMAVNLVCVPIIWILYPETKGRSLEDMDALFSRGVARAPREDALDSEARQGLLGRAEEHDLETPKDVARHRRSGSEEGSG</sequence>
<feature type="compositionally biased region" description="Basic and acidic residues" evidence="8">
    <location>
        <begin position="509"/>
        <end position="521"/>
    </location>
</feature>
<keyword evidence="5 9" id="KW-1133">Transmembrane helix</keyword>
<evidence type="ECO:0000256" key="5">
    <source>
        <dbReference type="ARBA" id="ARBA00022989"/>
    </source>
</evidence>
<keyword evidence="6 9" id="KW-0472">Membrane</keyword>
<dbReference type="NCBIfam" id="TIGR00879">
    <property type="entry name" value="SP"/>
    <property type="match status" value="1"/>
</dbReference>
<evidence type="ECO:0000256" key="6">
    <source>
        <dbReference type="ARBA" id="ARBA00023136"/>
    </source>
</evidence>
<dbReference type="InterPro" id="IPR020846">
    <property type="entry name" value="MFS_dom"/>
</dbReference>
<evidence type="ECO:0000256" key="9">
    <source>
        <dbReference type="SAM" id="Phobius"/>
    </source>
</evidence>
<dbReference type="InterPro" id="IPR050360">
    <property type="entry name" value="MFS_Sugar_Transporters"/>
</dbReference>
<feature type="transmembrane region" description="Helical" evidence="9">
    <location>
        <begin position="163"/>
        <end position="184"/>
    </location>
</feature>
<feature type="transmembrane region" description="Helical" evidence="9">
    <location>
        <begin position="421"/>
        <end position="440"/>
    </location>
</feature>
<keyword evidence="4 9" id="KW-0812">Transmembrane</keyword>
<evidence type="ECO:0000313" key="12">
    <source>
        <dbReference type="Proteomes" id="UP001172155"/>
    </source>
</evidence>
<evidence type="ECO:0000256" key="1">
    <source>
        <dbReference type="ARBA" id="ARBA00004141"/>
    </source>
</evidence>
<dbReference type="InterPro" id="IPR036259">
    <property type="entry name" value="MFS_trans_sf"/>
</dbReference>
<evidence type="ECO:0000256" key="8">
    <source>
        <dbReference type="SAM" id="MobiDB-lite"/>
    </source>
</evidence>
<organism evidence="11 12">
    <name type="scientific">Schizothecium vesticola</name>
    <dbReference type="NCBI Taxonomy" id="314040"/>
    <lineage>
        <taxon>Eukaryota</taxon>
        <taxon>Fungi</taxon>
        <taxon>Dikarya</taxon>
        <taxon>Ascomycota</taxon>
        <taxon>Pezizomycotina</taxon>
        <taxon>Sordariomycetes</taxon>
        <taxon>Sordariomycetidae</taxon>
        <taxon>Sordariales</taxon>
        <taxon>Schizotheciaceae</taxon>
        <taxon>Schizothecium</taxon>
    </lineage>
</organism>
<comment type="caution">
    <text evidence="11">The sequence shown here is derived from an EMBL/GenBank/DDBJ whole genome shotgun (WGS) entry which is preliminary data.</text>
</comment>
<proteinExistence type="inferred from homology"/>
<dbReference type="PROSITE" id="PS00217">
    <property type="entry name" value="SUGAR_TRANSPORT_2"/>
    <property type="match status" value="1"/>
</dbReference>
<protein>
    <submittedName>
        <fullName evidence="11">General substrate transporter</fullName>
    </submittedName>
</protein>
<dbReference type="AlphaFoldDB" id="A0AA40EP75"/>
<feature type="transmembrane region" description="Helical" evidence="9">
    <location>
        <begin position="452"/>
        <end position="470"/>
    </location>
</feature>
<name>A0AA40EP75_9PEZI</name>
<dbReference type="SUPFAM" id="SSF103473">
    <property type="entry name" value="MFS general substrate transporter"/>
    <property type="match status" value="1"/>
</dbReference>
<feature type="transmembrane region" description="Helical" evidence="9">
    <location>
        <begin position="101"/>
        <end position="120"/>
    </location>
</feature>
<feature type="region of interest" description="Disordered" evidence="8">
    <location>
        <begin position="494"/>
        <end position="534"/>
    </location>
</feature>
<evidence type="ECO:0000256" key="2">
    <source>
        <dbReference type="ARBA" id="ARBA00010992"/>
    </source>
</evidence>
<dbReference type="PANTHER" id="PTHR48022">
    <property type="entry name" value="PLASTIDIC GLUCOSE TRANSPORTER 4"/>
    <property type="match status" value="1"/>
</dbReference>
<dbReference type="GO" id="GO:0016020">
    <property type="term" value="C:membrane"/>
    <property type="evidence" value="ECO:0007669"/>
    <property type="project" value="UniProtKB-SubCell"/>
</dbReference>
<dbReference type="InterPro" id="IPR005829">
    <property type="entry name" value="Sugar_transporter_CS"/>
</dbReference>
<dbReference type="PROSITE" id="PS50850">
    <property type="entry name" value="MFS"/>
    <property type="match status" value="1"/>
</dbReference>
<accession>A0AA40EP75</accession>
<comment type="subcellular location">
    <subcellularLocation>
        <location evidence="1">Membrane</location>
        <topology evidence="1">Multi-pass membrane protein</topology>
    </subcellularLocation>
</comment>
<feature type="transmembrane region" description="Helical" evidence="9">
    <location>
        <begin position="32"/>
        <end position="59"/>
    </location>
</feature>
<dbReference type="Gene3D" id="1.20.1250.20">
    <property type="entry name" value="MFS general substrate transporter like domains"/>
    <property type="match status" value="1"/>
</dbReference>
<dbReference type="PANTHER" id="PTHR48022:SF14">
    <property type="entry name" value="MAJOR FACILITATOR SUPERFAMILY (MFS) PROFILE DOMAIN-CONTAINING PROTEIN-RELATED"/>
    <property type="match status" value="1"/>
</dbReference>
<dbReference type="PRINTS" id="PR00171">
    <property type="entry name" value="SUGRTRNSPORT"/>
</dbReference>
<keyword evidence="12" id="KW-1185">Reference proteome</keyword>
<dbReference type="InterPro" id="IPR003663">
    <property type="entry name" value="Sugar/inositol_transpt"/>
</dbReference>
<evidence type="ECO:0000256" key="4">
    <source>
        <dbReference type="ARBA" id="ARBA00022692"/>
    </source>
</evidence>
<comment type="similarity">
    <text evidence="2 7">Belongs to the major facilitator superfamily. Sugar transporter (TC 2.A.1.1) family.</text>
</comment>
<evidence type="ECO:0000259" key="10">
    <source>
        <dbReference type="PROSITE" id="PS50850"/>
    </source>
</evidence>
<feature type="transmembrane region" description="Helical" evidence="9">
    <location>
        <begin position="196"/>
        <end position="216"/>
    </location>
</feature>